<evidence type="ECO:0000313" key="1">
    <source>
        <dbReference type="EMBL" id="RCW85074.1"/>
    </source>
</evidence>
<dbReference type="AlphaFoldDB" id="A0A368Z3P7"/>
<evidence type="ECO:0000313" key="2">
    <source>
        <dbReference type="Proteomes" id="UP000253345"/>
    </source>
</evidence>
<protein>
    <recommendedName>
        <fullName evidence="3">Glycosyltransferase 2-like domain-containing protein</fullName>
    </recommendedName>
</protein>
<proteinExistence type="predicted"/>
<gene>
    <name evidence="1" type="ORF">DFP89_10692</name>
</gene>
<organism evidence="1 2">
    <name type="scientific">Paracoccus lutimaris</name>
    <dbReference type="NCBI Taxonomy" id="1490030"/>
    <lineage>
        <taxon>Bacteria</taxon>
        <taxon>Pseudomonadati</taxon>
        <taxon>Pseudomonadota</taxon>
        <taxon>Alphaproteobacteria</taxon>
        <taxon>Rhodobacterales</taxon>
        <taxon>Paracoccaceae</taxon>
        <taxon>Paracoccus</taxon>
    </lineage>
</organism>
<dbReference type="Gene3D" id="3.90.550.10">
    <property type="entry name" value="Spore Coat Polysaccharide Biosynthesis Protein SpsA, Chain A"/>
    <property type="match status" value="1"/>
</dbReference>
<dbReference type="PANTHER" id="PTHR43179">
    <property type="entry name" value="RHAMNOSYLTRANSFERASE WBBL"/>
    <property type="match status" value="1"/>
</dbReference>
<accession>A0A368Z3P7</accession>
<sequence>MTGTAHMTAPANGSVIGPETGAAPSINVILLNWRTPDMTLEAAEAALAEMAGLDAGLTIVDNDSGDGSFEKLSAAAQKRGWLDTGRVAVVQSGWNGGFGAGNNYGIRQGMPDGRRADLVYLLNSDALPQPGSIRALADYLGAHAQVGIACSRLRGTDDVPHSTAFRFPGIASEFEQTSRTGPVTKLLRKYVVALPQPVTSGRVDWSAGASMMIRMDVLDRIGLFDEGFFLYYEETDLCRRAADAGWQTHYIVESLVLHIGSVSTGMKGWKRPPDYWYDSRRRYYEKHHGRIGALLATAAHLGGAGLFQLRCLLARRKSDMPPGHLSYLTRHALRAQPGPVHVEKGKP</sequence>
<dbReference type="InterPro" id="IPR029044">
    <property type="entry name" value="Nucleotide-diphossugar_trans"/>
</dbReference>
<dbReference type="SUPFAM" id="SSF53448">
    <property type="entry name" value="Nucleotide-diphospho-sugar transferases"/>
    <property type="match status" value="1"/>
</dbReference>
<dbReference type="Proteomes" id="UP000253345">
    <property type="component" value="Unassembled WGS sequence"/>
</dbReference>
<comment type="caution">
    <text evidence="1">The sequence shown here is derived from an EMBL/GenBank/DDBJ whole genome shotgun (WGS) entry which is preliminary data.</text>
</comment>
<dbReference type="Pfam" id="PF13641">
    <property type="entry name" value="Glyco_tranf_2_3"/>
    <property type="match status" value="1"/>
</dbReference>
<dbReference type="EMBL" id="QPJL01000006">
    <property type="protein sequence ID" value="RCW85074.1"/>
    <property type="molecule type" value="Genomic_DNA"/>
</dbReference>
<dbReference type="PANTHER" id="PTHR43179:SF7">
    <property type="entry name" value="RHAMNOSYLTRANSFERASE WBBL"/>
    <property type="match status" value="1"/>
</dbReference>
<name>A0A368Z3P7_9RHOB</name>
<evidence type="ECO:0008006" key="3">
    <source>
        <dbReference type="Google" id="ProtNLM"/>
    </source>
</evidence>
<reference evidence="1 2" key="1">
    <citation type="submission" date="2018-07" db="EMBL/GenBank/DDBJ databases">
        <title>Genomic Encyclopedia of Type Strains, Phase III (KMG-III): the genomes of soil and plant-associated and newly described type strains.</title>
        <authorList>
            <person name="Whitman W."/>
        </authorList>
    </citation>
    <scope>NUCLEOTIDE SEQUENCE [LARGE SCALE GENOMIC DNA]</scope>
    <source>
        <strain evidence="1 2">CECT 8525</strain>
    </source>
</reference>
<keyword evidence="2" id="KW-1185">Reference proteome</keyword>